<dbReference type="InParanoid" id="A0A2G5DPQ2"/>
<dbReference type="OrthoDB" id="1875751at2759"/>
<dbReference type="FunFam" id="3.30.70.330:FF:000478">
    <property type="entry name" value="heterogeneous nuclear ribonucleoprotein 1"/>
    <property type="match status" value="1"/>
</dbReference>
<feature type="compositionally biased region" description="Basic and acidic residues" evidence="2">
    <location>
        <begin position="78"/>
        <end position="88"/>
    </location>
</feature>
<keyword evidence="1" id="KW-0694">RNA-binding</keyword>
<organism evidence="4 5">
    <name type="scientific">Aquilegia coerulea</name>
    <name type="common">Rocky mountain columbine</name>
    <dbReference type="NCBI Taxonomy" id="218851"/>
    <lineage>
        <taxon>Eukaryota</taxon>
        <taxon>Viridiplantae</taxon>
        <taxon>Streptophyta</taxon>
        <taxon>Embryophyta</taxon>
        <taxon>Tracheophyta</taxon>
        <taxon>Spermatophyta</taxon>
        <taxon>Magnoliopsida</taxon>
        <taxon>Ranunculales</taxon>
        <taxon>Ranunculaceae</taxon>
        <taxon>Thalictroideae</taxon>
        <taxon>Aquilegia</taxon>
    </lineage>
</organism>
<feature type="compositionally biased region" description="Low complexity" evidence="2">
    <location>
        <begin position="281"/>
        <end position="293"/>
    </location>
</feature>
<dbReference type="CDD" id="cd12325">
    <property type="entry name" value="RRM1_hnRNPA_hnRNPD_like"/>
    <property type="match status" value="1"/>
</dbReference>
<dbReference type="FunFam" id="3.30.70.330:FF:000051">
    <property type="entry name" value="Heterogeneous nuclear ribonucleoprotein 1"/>
    <property type="match status" value="1"/>
</dbReference>
<feature type="region of interest" description="Disordered" evidence="2">
    <location>
        <begin position="78"/>
        <end position="105"/>
    </location>
</feature>
<feature type="region of interest" description="Disordered" evidence="2">
    <location>
        <begin position="324"/>
        <end position="401"/>
    </location>
</feature>
<reference evidence="4 5" key="1">
    <citation type="submission" date="2017-09" db="EMBL/GenBank/DDBJ databases">
        <title>WGS assembly of Aquilegia coerulea Goldsmith.</title>
        <authorList>
            <person name="Hodges S."/>
            <person name="Kramer E."/>
            <person name="Nordborg M."/>
            <person name="Tomkins J."/>
            <person name="Borevitz J."/>
            <person name="Derieg N."/>
            <person name="Yan J."/>
            <person name="Mihaltcheva S."/>
            <person name="Hayes R.D."/>
            <person name="Rokhsar D."/>
        </authorList>
    </citation>
    <scope>NUCLEOTIDE SEQUENCE [LARGE SCALE GENOMIC DNA]</scope>
    <source>
        <strain evidence="5">cv. Goldsmith</strain>
    </source>
</reference>
<dbReference type="Proteomes" id="UP000230069">
    <property type="component" value="Unassembled WGS sequence"/>
</dbReference>
<dbReference type="InterPro" id="IPR035979">
    <property type="entry name" value="RBD_domain_sf"/>
</dbReference>
<dbReference type="EMBL" id="KZ305034">
    <property type="protein sequence ID" value="PIA45492.1"/>
    <property type="molecule type" value="Genomic_DNA"/>
</dbReference>
<dbReference type="PANTHER" id="PTHR48035:SF2">
    <property type="entry name" value="RNA-BINDING REGION RNP-1 DOMAIN-CONTAINING PROTEIN"/>
    <property type="match status" value="1"/>
</dbReference>
<feature type="compositionally biased region" description="Gly residues" evidence="2">
    <location>
        <begin position="384"/>
        <end position="395"/>
    </location>
</feature>
<dbReference type="Pfam" id="PF00076">
    <property type="entry name" value="RRM_1"/>
    <property type="match status" value="2"/>
</dbReference>
<dbReference type="PROSITE" id="PS50102">
    <property type="entry name" value="RRM"/>
    <property type="match status" value="2"/>
</dbReference>
<accession>A0A2G5DPQ2</accession>
<dbReference type="STRING" id="218851.A0A2G5DPQ2"/>
<dbReference type="SMART" id="SM00360">
    <property type="entry name" value="RRM"/>
    <property type="match status" value="2"/>
</dbReference>
<evidence type="ECO:0000259" key="3">
    <source>
        <dbReference type="PROSITE" id="PS50102"/>
    </source>
</evidence>
<feature type="region of interest" description="Disordered" evidence="2">
    <location>
        <begin position="187"/>
        <end position="230"/>
    </location>
</feature>
<feature type="compositionally biased region" description="Polar residues" evidence="2">
    <location>
        <begin position="354"/>
        <end position="381"/>
    </location>
</feature>
<dbReference type="FunCoup" id="A0A2G5DPQ2">
    <property type="interactions" value="1108"/>
</dbReference>
<dbReference type="InterPro" id="IPR012677">
    <property type="entry name" value="Nucleotide-bd_a/b_plait_sf"/>
</dbReference>
<proteinExistence type="predicted"/>
<gene>
    <name evidence="4" type="ORF">AQUCO_01700784v1</name>
</gene>
<feature type="domain" description="RRM" evidence="3">
    <location>
        <begin position="111"/>
        <end position="188"/>
    </location>
</feature>
<evidence type="ECO:0000313" key="4">
    <source>
        <dbReference type="EMBL" id="PIA45492.1"/>
    </source>
</evidence>
<dbReference type="CDD" id="cd12330">
    <property type="entry name" value="RRM2_Hrp1p"/>
    <property type="match status" value="1"/>
</dbReference>
<keyword evidence="5" id="KW-1185">Reference proteome</keyword>
<feature type="compositionally biased region" description="Gly residues" evidence="2">
    <location>
        <begin position="336"/>
        <end position="350"/>
    </location>
</feature>
<evidence type="ECO:0000313" key="5">
    <source>
        <dbReference type="Proteomes" id="UP000230069"/>
    </source>
</evidence>
<evidence type="ECO:0000256" key="1">
    <source>
        <dbReference type="PROSITE-ProRule" id="PRU00176"/>
    </source>
</evidence>
<evidence type="ECO:0000256" key="2">
    <source>
        <dbReference type="SAM" id="MobiDB-lite"/>
    </source>
</evidence>
<feature type="compositionally biased region" description="Gly residues" evidence="2">
    <location>
        <begin position="198"/>
        <end position="215"/>
    </location>
</feature>
<dbReference type="InterPro" id="IPR053260">
    <property type="entry name" value="hnRNP"/>
</dbReference>
<name>A0A2G5DPQ2_AQUCA</name>
<protein>
    <recommendedName>
        <fullName evidence="3">RRM domain-containing protein</fullName>
    </recommendedName>
</protein>
<feature type="domain" description="RRM" evidence="3">
    <location>
        <begin position="6"/>
        <end position="82"/>
    </location>
</feature>
<dbReference type="Gene3D" id="3.30.70.330">
    <property type="match status" value="2"/>
</dbReference>
<dbReference type="AlphaFoldDB" id="A0A2G5DPQ2"/>
<sequence length="401" mass="41089">MDSDQGKLFIGGISWDTSEEKLNEHFGKYGEVMQSVIMRDKVTGRPRGFGFVVFADPSLLDRVLQDKHTIDGRTVEAKRALSREEQHTTARPGNPSAGGRNYGGGGSMKTKKIFVGGLPPTLTEEGFRQYFETYGHVTDVVVMYDQSTQRPRGFGFISFDTEEAVDRVLHKTFHDLSGKLVEVKRALPKDANPSSGGRSMGSGGYQGYGASGGSSGSYDGRMESNRYMQPQTAGGNFPGYGSSGYGAPGYGYGAASNGVGYGGYAPWSAPGVGSAAGSGGAPSAPTGQSPSGATGYGNQGYGYGGYGGSDGSYANPGGYGAVGGRGGTPNSNTAGATGGEQQGAGSGYMGSGYNDASSGYQNAGWRSSDPSQGGSYGSGQANGAPGGQVGYGGYGRQAQQQ</sequence>
<dbReference type="InterPro" id="IPR000504">
    <property type="entry name" value="RRM_dom"/>
</dbReference>
<dbReference type="SUPFAM" id="SSF54928">
    <property type="entry name" value="RNA-binding domain, RBD"/>
    <property type="match status" value="2"/>
</dbReference>
<dbReference type="PANTHER" id="PTHR48035">
    <property type="entry name" value="HETEROGENEOUS NUCLEAR RIBONUCLEOPROTEIN 1"/>
    <property type="match status" value="1"/>
</dbReference>
<dbReference type="GO" id="GO:0003723">
    <property type="term" value="F:RNA binding"/>
    <property type="evidence" value="ECO:0007669"/>
    <property type="project" value="UniProtKB-UniRule"/>
</dbReference>
<feature type="region of interest" description="Disordered" evidence="2">
    <location>
        <begin position="272"/>
        <end position="293"/>
    </location>
</feature>